<dbReference type="PROSITE" id="PS50110">
    <property type="entry name" value="RESPONSE_REGULATORY"/>
    <property type="match status" value="1"/>
</dbReference>
<protein>
    <submittedName>
        <fullName evidence="3">Response regulator</fullName>
    </submittedName>
</protein>
<reference evidence="3 4" key="1">
    <citation type="submission" date="2021-07" db="EMBL/GenBank/DDBJ databases">
        <title>Paenibacillus radiodurans sp. nov., isolated from the southeastern edge of Tengger Desert.</title>
        <authorList>
            <person name="Zhang G."/>
        </authorList>
    </citation>
    <scope>NUCLEOTIDE SEQUENCE [LARGE SCALE GENOMIC DNA]</scope>
    <source>
        <strain evidence="3 4">CCM 7311</strain>
    </source>
</reference>
<dbReference type="Gene3D" id="3.40.50.2300">
    <property type="match status" value="1"/>
</dbReference>
<feature type="domain" description="Response regulatory" evidence="2">
    <location>
        <begin position="3"/>
        <end position="57"/>
    </location>
</feature>
<evidence type="ECO:0000313" key="4">
    <source>
        <dbReference type="Proteomes" id="UP001519887"/>
    </source>
</evidence>
<feature type="non-terminal residue" evidence="3">
    <location>
        <position position="57"/>
    </location>
</feature>
<keyword evidence="4" id="KW-1185">Reference proteome</keyword>
<dbReference type="Proteomes" id="UP001519887">
    <property type="component" value="Unassembled WGS sequence"/>
</dbReference>
<accession>A0ABS7CAN8</accession>
<comment type="caution">
    <text evidence="3">The sequence shown here is derived from an EMBL/GenBank/DDBJ whole genome shotgun (WGS) entry which is preliminary data.</text>
</comment>
<proteinExistence type="predicted"/>
<dbReference type="InterPro" id="IPR001789">
    <property type="entry name" value="Sig_transdc_resp-reg_receiver"/>
</dbReference>
<dbReference type="InterPro" id="IPR011006">
    <property type="entry name" value="CheY-like_superfamily"/>
</dbReference>
<name>A0ABS7CAN8_9BACL</name>
<evidence type="ECO:0000259" key="2">
    <source>
        <dbReference type="PROSITE" id="PS50110"/>
    </source>
</evidence>
<evidence type="ECO:0000313" key="3">
    <source>
        <dbReference type="EMBL" id="MBW7457973.1"/>
    </source>
</evidence>
<organism evidence="3 4">
    <name type="scientific">Paenibacillus sepulcri</name>
    <dbReference type="NCBI Taxonomy" id="359917"/>
    <lineage>
        <taxon>Bacteria</taxon>
        <taxon>Bacillati</taxon>
        <taxon>Bacillota</taxon>
        <taxon>Bacilli</taxon>
        <taxon>Bacillales</taxon>
        <taxon>Paenibacillaceae</taxon>
        <taxon>Paenibacillus</taxon>
    </lineage>
</organism>
<dbReference type="SUPFAM" id="SSF52172">
    <property type="entry name" value="CheY-like"/>
    <property type="match status" value="1"/>
</dbReference>
<dbReference type="EMBL" id="JAHZIK010001027">
    <property type="protein sequence ID" value="MBW7457973.1"/>
    <property type="molecule type" value="Genomic_DNA"/>
</dbReference>
<gene>
    <name evidence="3" type="ORF">K0U00_28425</name>
</gene>
<sequence>MGTIMIVEDEDPISRVLAAYIRKAGFDCAIFKDGLQAMESFDTVQPELVLLDVMLPG</sequence>
<keyword evidence="1" id="KW-0597">Phosphoprotein</keyword>
<feature type="modified residue" description="4-aspartylphosphate" evidence="1">
    <location>
        <position position="52"/>
    </location>
</feature>
<dbReference type="Pfam" id="PF00072">
    <property type="entry name" value="Response_reg"/>
    <property type="match status" value="1"/>
</dbReference>
<evidence type="ECO:0000256" key="1">
    <source>
        <dbReference type="PROSITE-ProRule" id="PRU00169"/>
    </source>
</evidence>